<dbReference type="EMBL" id="BAAAIH010000056">
    <property type="protein sequence ID" value="GAA1294247.1"/>
    <property type="molecule type" value="Genomic_DNA"/>
</dbReference>
<name>A0ABN1XAP2_9ACTN</name>
<proteinExistence type="predicted"/>
<feature type="signal peptide" evidence="1">
    <location>
        <begin position="1"/>
        <end position="33"/>
    </location>
</feature>
<dbReference type="Proteomes" id="UP001500282">
    <property type="component" value="Unassembled WGS sequence"/>
</dbReference>
<reference evidence="2 3" key="1">
    <citation type="journal article" date="2019" name="Int. J. Syst. Evol. Microbiol.">
        <title>The Global Catalogue of Microorganisms (GCM) 10K type strain sequencing project: providing services to taxonomists for standard genome sequencing and annotation.</title>
        <authorList>
            <consortium name="The Broad Institute Genomics Platform"/>
            <consortium name="The Broad Institute Genome Sequencing Center for Infectious Disease"/>
            <person name="Wu L."/>
            <person name="Ma J."/>
        </authorList>
    </citation>
    <scope>NUCLEOTIDE SEQUENCE [LARGE SCALE GENOMIC DNA]</scope>
    <source>
        <strain evidence="2 3">JCM 11448</strain>
    </source>
</reference>
<keyword evidence="3" id="KW-1185">Reference proteome</keyword>
<sequence length="177" mass="18322">MKLLAGKRLSTAAAGVLLAGLFVPATGAAAAQAAGSRLSVEGCSSKTDNRSADNWTAADWKICLGDYGGANGSADVKCYAGQTIGWSASRCLISGQFEIRKGNEVIKSEQFGLDVPMNGAVTSVPFRFYCQGPGEYTFRTSGVQATLVRVGGDGQLEARPGFQTAHIADATATVTMC</sequence>
<keyword evidence="1" id="KW-0732">Signal</keyword>
<feature type="chain" id="PRO_5045790761" evidence="1">
    <location>
        <begin position="34"/>
        <end position="177"/>
    </location>
</feature>
<evidence type="ECO:0000313" key="3">
    <source>
        <dbReference type="Proteomes" id="UP001500282"/>
    </source>
</evidence>
<comment type="caution">
    <text evidence="2">The sequence shown here is derived from an EMBL/GenBank/DDBJ whole genome shotgun (WGS) entry which is preliminary data.</text>
</comment>
<accession>A0ABN1XAP2</accession>
<organism evidence="2 3">
    <name type="scientific">Streptomyces javensis</name>
    <dbReference type="NCBI Taxonomy" id="114698"/>
    <lineage>
        <taxon>Bacteria</taxon>
        <taxon>Bacillati</taxon>
        <taxon>Actinomycetota</taxon>
        <taxon>Actinomycetes</taxon>
        <taxon>Kitasatosporales</taxon>
        <taxon>Streptomycetaceae</taxon>
        <taxon>Streptomyces</taxon>
        <taxon>Streptomyces violaceusniger group</taxon>
    </lineage>
</organism>
<evidence type="ECO:0000256" key="1">
    <source>
        <dbReference type="SAM" id="SignalP"/>
    </source>
</evidence>
<gene>
    <name evidence="2" type="ORF">GCM10009579_70510</name>
</gene>
<protein>
    <submittedName>
        <fullName evidence="2">Uncharacterized protein</fullName>
    </submittedName>
</protein>
<evidence type="ECO:0000313" key="2">
    <source>
        <dbReference type="EMBL" id="GAA1294247.1"/>
    </source>
</evidence>